<gene>
    <name evidence="1" type="ORF">VNO77_03865</name>
</gene>
<protein>
    <submittedName>
        <fullName evidence="1">Uncharacterized protein</fullName>
    </submittedName>
</protein>
<dbReference type="Proteomes" id="UP001367508">
    <property type="component" value="Unassembled WGS sequence"/>
</dbReference>
<evidence type="ECO:0000313" key="1">
    <source>
        <dbReference type="EMBL" id="KAK7361781.1"/>
    </source>
</evidence>
<evidence type="ECO:0000313" key="2">
    <source>
        <dbReference type="Proteomes" id="UP001367508"/>
    </source>
</evidence>
<keyword evidence="2" id="KW-1185">Reference proteome</keyword>
<accession>A0AAN9MXI8</accession>
<comment type="caution">
    <text evidence="1">The sequence shown here is derived from an EMBL/GenBank/DDBJ whole genome shotgun (WGS) entry which is preliminary data.</text>
</comment>
<proteinExistence type="predicted"/>
<organism evidence="1 2">
    <name type="scientific">Canavalia gladiata</name>
    <name type="common">Sword bean</name>
    <name type="synonym">Dolichos gladiatus</name>
    <dbReference type="NCBI Taxonomy" id="3824"/>
    <lineage>
        <taxon>Eukaryota</taxon>
        <taxon>Viridiplantae</taxon>
        <taxon>Streptophyta</taxon>
        <taxon>Embryophyta</taxon>
        <taxon>Tracheophyta</taxon>
        <taxon>Spermatophyta</taxon>
        <taxon>Magnoliopsida</taxon>
        <taxon>eudicotyledons</taxon>
        <taxon>Gunneridae</taxon>
        <taxon>Pentapetalae</taxon>
        <taxon>rosids</taxon>
        <taxon>fabids</taxon>
        <taxon>Fabales</taxon>
        <taxon>Fabaceae</taxon>
        <taxon>Papilionoideae</taxon>
        <taxon>50 kb inversion clade</taxon>
        <taxon>NPAAA clade</taxon>
        <taxon>indigoferoid/millettioid clade</taxon>
        <taxon>Phaseoleae</taxon>
        <taxon>Canavalia</taxon>
    </lineage>
</organism>
<dbReference type="AlphaFoldDB" id="A0AAN9MXI8"/>
<sequence>MSRDLSTTLPNNEHNRASLKHDLVKSSIFQYSYVELSKVMPTLDDAERDLYDAEITSKITFIKAPLGKTIGSVTRTRATKL</sequence>
<name>A0AAN9MXI8_CANGL</name>
<dbReference type="EMBL" id="JAYMYQ010000001">
    <property type="protein sequence ID" value="KAK7361781.1"/>
    <property type="molecule type" value="Genomic_DNA"/>
</dbReference>
<reference evidence="1 2" key="1">
    <citation type="submission" date="2024-01" db="EMBL/GenBank/DDBJ databases">
        <title>The genomes of 5 underutilized Papilionoideae crops provide insights into root nodulation and disease resistanc.</title>
        <authorList>
            <person name="Jiang F."/>
        </authorList>
    </citation>
    <scope>NUCLEOTIDE SEQUENCE [LARGE SCALE GENOMIC DNA]</scope>
    <source>
        <strain evidence="1">LVBAO_FW01</strain>
        <tissue evidence="1">Leaves</tissue>
    </source>
</reference>